<keyword evidence="4" id="KW-0482">Metalloprotease</keyword>
<comment type="similarity">
    <text evidence="1">Belongs to the UPF0177 family.</text>
</comment>
<dbReference type="GO" id="GO:0006508">
    <property type="term" value="P:proteolysis"/>
    <property type="evidence" value="ECO:0007669"/>
    <property type="project" value="UniProtKB-KW"/>
</dbReference>
<evidence type="ECO:0000259" key="3">
    <source>
        <dbReference type="Pfam" id="PF02517"/>
    </source>
</evidence>
<dbReference type="AlphaFoldDB" id="A0A6N9IQG4"/>
<keyword evidence="2" id="KW-1133">Transmembrane helix</keyword>
<dbReference type="GO" id="GO:0004175">
    <property type="term" value="F:endopeptidase activity"/>
    <property type="evidence" value="ECO:0007669"/>
    <property type="project" value="UniProtKB-ARBA"/>
</dbReference>
<reference evidence="4 5" key="1">
    <citation type="journal article" date="2020" name="Food Funct.">
        <title>Screening of Lactobacillus salivarius strains from the feces of Chinese populations and the evaluation of their effects against intestinal inflammation in mice.</title>
        <authorList>
            <person name="Zhai Q."/>
            <person name="Shen X."/>
            <person name="Cen S."/>
            <person name="Zhang C."/>
            <person name="Tian F."/>
            <person name="Zhao J."/>
            <person name="Zhang H."/>
            <person name="Xue Y."/>
            <person name="Chen W."/>
        </authorList>
    </citation>
    <scope>NUCLEOTIDE SEQUENCE [LARGE SCALE GENOMIC DNA]</scope>
    <source>
        <strain evidence="4 5">FYNDL5_1.scaf</strain>
    </source>
</reference>
<dbReference type="PANTHER" id="PTHR36435">
    <property type="entry name" value="SLR1288 PROTEIN"/>
    <property type="match status" value="1"/>
</dbReference>
<protein>
    <submittedName>
        <fullName evidence="4">CPBP family intramembrane metalloprotease</fullName>
    </submittedName>
</protein>
<dbReference type="GO" id="GO:0080120">
    <property type="term" value="P:CAAX-box protein maturation"/>
    <property type="evidence" value="ECO:0007669"/>
    <property type="project" value="UniProtKB-ARBA"/>
</dbReference>
<dbReference type="Pfam" id="PF02517">
    <property type="entry name" value="Rce1-like"/>
    <property type="match status" value="1"/>
</dbReference>
<evidence type="ECO:0000313" key="4">
    <source>
        <dbReference type="EMBL" id="MYY64592.1"/>
    </source>
</evidence>
<name>A0A6N9IQG4_9LACO</name>
<feature type="transmembrane region" description="Helical" evidence="2">
    <location>
        <begin position="82"/>
        <end position="103"/>
    </location>
</feature>
<dbReference type="InterPro" id="IPR003675">
    <property type="entry name" value="Rce1/LyrA-like_dom"/>
</dbReference>
<proteinExistence type="inferred from homology"/>
<evidence type="ECO:0000256" key="2">
    <source>
        <dbReference type="SAM" id="Phobius"/>
    </source>
</evidence>
<dbReference type="GO" id="GO:0008237">
    <property type="term" value="F:metallopeptidase activity"/>
    <property type="evidence" value="ECO:0007669"/>
    <property type="project" value="UniProtKB-KW"/>
</dbReference>
<dbReference type="InterPro" id="IPR052710">
    <property type="entry name" value="CAAX_protease"/>
</dbReference>
<dbReference type="Proteomes" id="UP000471678">
    <property type="component" value="Unassembled WGS sequence"/>
</dbReference>
<dbReference type="PANTHER" id="PTHR36435:SF1">
    <property type="entry name" value="CAAX AMINO TERMINAL PROTEASE FAMILY PROTEIN"/>
    <property type="match status" value="1"/>
</dbReference>
<evidence type="ECO:0000256" key="1">
    <source>
        <dbReference type="ARBA" id="ARBA00009067"/>
    </source>
</evidence>
<evidence type="ECO:0000313" key="5">
    <source>
        <dbReference type="Proteomes" id="UP000471678"/>
    </source>
</evidence>
<keyword evidence="4" id="KW-0645">Protease</keyword>
<keyword evidence="2" id="KW-0812">Transmembrane</keyword>
<dbReference type="RefSeq" id="WP_161022480.1">
    <property type="nucleotide sequence ID" value="NZ_VSUB01000003.1"/>
</dbReference>
<keyword evidence="4" id="KW-0378">Hydrolase</keyword>
<feature type="transmembrane region" description="Helical" evidence="2">
    <location>
        <begin position="41"/>
        <end position="61"/>
    </location>
</feature>
<dbReference type="EMBL" id="VSUB01000003">
    <property type="protein sequence ID" value="MYY64592.1"/>
    <property type="molecule type" value="Genomic_DNA"/>
</dbReference>
<feature type="transmembrane region" description="Helical" evidence="2">
    <location>
        <begin position="175"/>
        <end position="193"/>
    </location>
</feature>
<accession>A0A6N9IQG4</accession>
<sequence length="218" mass="24616">MRNFLSLIGKICLFIIFILLSQLPLLPLISGQIVARYPMWIIAPLIIVCYLILIGILFYTVKRTTGKSPFKKVTGKNIRFILAAYVVMILAKGILLTLMTKFYHQTISANDQAINSLVTDKTALLMTILVVVLVPITEELLYRGVFTSFFFKNQPFWQVAMSGVIFGLMHSSTNFISALVYITMGWILAYVYVHTKNLSNSLTLHILNNAPFIAVLFN</sequence>
<feature type="domain" description="CAAX prenyl protease 2/Lysostaphin resistance protein A-like" evidence="3">
    <location>
        <begin position="123"/>
        <end position="210"/>
    </location>
</feature>
<comment type="caution">
    <text evidence="4">The sequence shown here is derived from an EMBL/GenBank/DDBJ whole genome shotgun (WGS) entry which is preliminary data.</text>
</comment>
<keyword evidence="2" id="KW-0472">Membrane</keyword>
<organism evidence="4 5">
    <name type="scientific">Ligilactobacillus salivarius</name>
    <dbReference type="NCBI Taxonomy" id="1624"/>
    <lineage>
        <taxon>Bacteria</taxon>
        <taxon>Bacillati</taxon>
        <taxon>Bacillota</taxon>
        <taxon>Bacilli</taxon>
        <taxon>Lactobacillales</taxon>
        <taxon>Lactobacillaceae</taxon>
        <taxon>Ligilactobacillus</taxon>
    </lineage>
</organism>
<gene>
    <name evidence="4" type="ORF">FYL25_03975</name>
</gene>
<feature type="transmembrane region" description="Helical" evidence="2">
    <location>
        <begin position="123"/>
        <end position="142"/>
    </location>
</feature>